<keyword evidence="7" id="KW-0319">Glycerol metabolism</keyword>
<evidence type="ECO:0000256" key="8">
    <source>
        <dbReference type="ARBA" id="ARBA00023098"/>
    </source>
</evidence>
<reference evidence="13 14" key="1">
    <citation type="submission" date="2019-03" db="EMBL/GenBank/DDBJ databases">
        <title>Genomic Encyclopedia of Type Strains, Phase IV (KMG-IV): sequencing the most valuable type-strain genomes for metagenomic binning, comparative biology and taxonomic classification.</title>
        <authorList>
            <person name="Goeker M."/>
        </authorList>
    </citation>
    <scope>NUCLEOTIDE SEQUENCE [LARGE SCALE GENOMIC DNA]</scope>
    <source>
        <strain evidence="13 14">DSM 15505</strain>
    </source>
</reference>
<dbReference type="InterPro" id="IPR014292">
    <property type="entry name" value="Acyl_transf_WS/DGAT"/>
</dbReference>
<name>A0A4R7JYJ3_9GAMM</name>
<feature type="domain" description="O-acyltransferase WSD1 C-terminal" evidence="12">
    <location>
        <begin position="317"/>
        <end position="458"/>
    </location>
</feature>
<dbReference type="AlphaFoldDB" id="A0A4R7JYJ3"/>
<keyword evidence="9 13" id="KW-0012">Acyltransferase</keyword>
<dbReference type="InterPro" id="IPR045034">
    <property type="entry name" value="O-acyltransferase_WSD1-like"/>
</dbReference>
<dbReference type="Pfam" id="PF06974">
    <property type="entry name" value="WS_DGAT_C"/>
    <property type="match status" value="1"/>
</dbReference>
<comment type="pathway">
    <text evidence="1">Glycerolipid metabolism; triacylglycerol biosynthesis.</text>
</comment>
<dbReference type="Pfam" id="PF03007">
    <property type="entry name" value="WS_DGAT_cat"/>
    <property type="match status" value="1"/>
</dbReference>
<dbReference type="GO" id="GO:0019432">
    <property type="term" value="P:triglyceride biosynthetic process"/>
    <property type="evidence" value="ECO:0007669"/>
    <property type="project" value="UniProtKB-UniPathway"/>
</dbReference>
<evidence type="ECO:0000259" key="11">
    <source>
        <dbReference type="Pfam" id="PF03007"/>
    </source>
</evidence>
<comment type="catalytic activity">
    <reaction evidence="10">
        <text>an acyl-CoA + a 1,2-diacyl-sn-glycerol = a triacyl-sn-glycerol + CoA</text>
        <dbReference type="Rhea" id="RHEA:10868"/>
        <dbReference type="ChEBI" id="CHEBI:17815"/>
        <dbReference type="ChEBI" id="CHEBI:57287"/>
        <dbReference type="ChEBI" id="CHEBI:58342"/>
        <dbReference type="ChEBI" id="CHEBI:64615"/>
        <dbReference type="EC" id="2.3.1.20"/>
    </reaction>
</comment>
<dbReference type="SUPFAM" id="SSF52777">
    <property type="entry name" value="CoA-dependent acyltransferases"/>
    <property type="match status" value="1"/>
</dbReference>
<evidence type="ECO:0000256" key="4">
    <source>
        <dbReference type="ARBA" id="ARBA00013244"/>
    </source>
</evidence>
<dbReference type="GO" id="GO:0005886">
    <property type="term" value="C:plasma membrane"/>
    <property type="evidence" value="ECO:0007669"/>
    <property type="project" value="TreeGrafter"/>
</dbReference>
<dbReference type="InterPro" id="IPR023213">
    <property type="entry name" value="CAT-like_dom_sf"/>
</dbReference>
<dbReference type="InterPro" id="IPR009721">
    <property type="entry name" value="O-acyltransferase_WSD1_C"/>
</dbReference>
<evidence type="ECO:0000256" key="1">
    <source>
        <dbReference type="ARBA" id="ARBA00004771"/>
    </source>
</evidence>
<dbReference type="PANTHER" id="PTHR31650">
    <property type="entry name" value="O-ACYLTRANSFERASE (WSD1-LIKE) FAMILY PROTEIN"/>
    <property type="match status" value="1"/>
</dbReference>
<evidence type="ECO:0000259" key="12">
    <source>
        <dbReference type="Pfam" id="PF06974"/>
    </source>
</evidence>
<protein>
    <recommendedName>
        <fullName evidence="4">diacylglycerol O-acyltransferase</fullName>
        <ecNumber evidence="4">2.3.1.20</ecNumber>
    </recommendedName>
</protein>
<organism evidence="13 14">
    <name type="scientific">Halospina denitrificans</name>
    <dbReference type="NCBI Taxonomy" id="332522"/>
    <lineage>
        <taxon>Bacteria</taxon>
        <taxon>Pseudomonadati</taxon>
        <taxon>Pseudomonadota</taxon>
        <taxon>Gammaproteobacteria</taxon>
        <taxon>Halospina</taxon>
    </lineage>
</organism>
<proteinExistence type="inferred from homology"/>
<evidence type="ECO:0000256" key="2">
    <source>
        <dbReference type="ARBA" id="ARBA00005189"/>
    </source>
</evidence>
<dbReference type="GO" id="GO:0004144">
    <property type="term" value="F:diacylglycerol O-acyltransferase activity"/>
    <property type="evidence" value="ECO:0007669"/>
    <property type="project" value="UniProtKB-EC"/>
</dbReference>
<dbReference type="UniPathway" id="UPA00282"/>
<dbReference type="PANTHER" id="PTHR31650:SF1">
    <property type="entry name" value="WAX ESTER SYNTHASE_DIACYLGLYCEROL ACYLTRANSFERASE 4-RELATED"/>
    <property type="match status" value="1"/>
</dbReference>
<comment type="caution">
    <text evidence="13">The sequence shown here is derived from an EMBL/GenBank/DDBJ whole genome shotgun (WGS) entry which is preliminary data.</text>
</comment>
<dbReference type="Gene3D" id="3.30.559.10">
    <property type="entry name" value="Chloramphenicol acetyltransferase-like domain"/>
    <property type="match status" value="1"/>
</dbReference>
<sequence length="481" mass="54462">MSANRTAMSSVDTAWLRMESPESPMMIGAVLVFDEPIDFGMFRNLLEERFLRFRRFRQRVVCKSDRCYWEDDPWFDLDNHLHATALPGKADQTALQSLVSNLNSTPLDFNHPLWQIHYVDQYQGGCALIVRIHHCIADGISLVRVLLSLTDECGPEEDEELCRRRRKQRTDTSTWPEWRRVVFRARRNLRLARRQVRETWRTVQEDPAYLLRLGEECALVGKDLFRVAFRAPEPATPLKGPLSGRKEVAWSEPLSLGEVKATARALDGTVNDVLMAAATGAIHAFLRASQTPLPETGIRVAVPFNLRPLNQPITRLGNQFGLVLVPLPVQALCPRERFRFVQEHMAELKQSYQAQVSYGLLDILGRGPDLLERRALELLSRRASAVLTNVPGPEEPLYLCGSRLRQPMFWVPQTGDVGIGLSIFSYAGQVQFGVIIDRELMPSPEGMAAAFADAFHEIRDLALDESGQAPVIKTREPLRMD</sequence>
<keyword evidence="8" id="KW-0443">Lipid metabolism</keyword>
<dbReference type="EC" id="2.3.1.20" evidence="4"/>
<evidence type="ECO:0000256" key="5">
    <source>
        <dbReference type="ARBA" id="ARBA00022516"/>
    </source>
</evidence>
<dbReference type="InterPro" id="IPR004255">
    <property type="entry name" value="O-acyltransferase_WSD1_N"/>
</dbReference>
<dbReference type="GO" id="GO:0006071">
    <property type="term" value="P:glycerol metabolic process"/>
    <property type="evidence" value="ECO:0007669"/>
    <property type="project" value="UniProtKB-KW"/>
</dbReference>
<dbReference type="EMBL" id="SOAX01000002">
    <property type="protein sequence ID" value="TDT43590.1"/>
    <property type="molecule type" value="Genomic_DNA"/>
</dbReference>
<evidence type="ECO:0000256" key="7">
    <source>
        <dbReference type="ARBA" id="ARBA00022798"/>
    </source>
</evidence>
<dbReference type="RefSeq" id="WP_133735651.1">
    <property type="nucleotide sequence ID" value="NZ_SOAX01000002.1"/>
</dbReference>
<gene>
    <name evidence="13" type="ORF">DES49_1411</name>
</gene>
<evidence type="ECO:0000256" key="10">
    <source>
        <dbReference type="ARBA" id="ARBA00048109"/>
    </source>
</evidence>
<dbReference type="NCBIfam" id="TIGR02946">
    <property type="entry name" value="acyl_WS_DGAT"/>
    <property type="match status" value="1"/>
</dbReference>
<keyword evidence="6 13" id="KW-0808">Transferase</keyword>
<dbReference type="OrthoDB" id="9810950at2"/>
<evidence type="ECO:0000256" key="9">
    <source>
        <dbReference type="ARBA" id="ARBA00023315"/>
    </source>
</evidence>
<evidence type="ECO:0000256" key="6">
    <source>
        <dbReference type="ARBA" id="ARBA00022679"/>
    </source>
</evidence>
<evidence type="ECO:0000313" key="13">
    <source>
        <dbReference type="EMBL" id="TDT43590.1"/>
    </source>
</evidence>
<keyword evidence="14" id="KW-1185">Reference proteome</keyword>
<feature type="domain" description="O-acyltransferase WSD1-like N-terminal" evidence="11">
    <location>
        <begin position="8"/>
        <end position="273"/>
    </location>
</feature>
<dbReference type="Proteomes" id="UP000295830">
    <property type="component" value="Unassembled WGS sequence"/>
</dbReference>
<evidence type="ECO:0000313" key="14">
    <source>
        <dbReference type="Proteomes" id="UP000295830"/>
    </source>
</evidence>
<comment type="similarity">
    <text evidence="3">Belongs to the long-chain O-acyltransferase family.</text>
</comment>
<evidence type="ECO:0000256" key="3">
    <source>
        <dbReference type="ARBA" id="ARBA00009587"/>
    </source>
</evidence>
<comment type="pathway">
    <text evidence="2">Lipid metabolism.</text>
</comment>
<accession>A0A4R7JYJ3</accession>
<keyword evidence="5" id="KW-0444">Lipid biosynthesis</keyword>